<dbReference type="PRINTS" id="PR00476">
    <property type="entry name" value="PHFRCTKINASE"/>
</dbReference>
<keyword evidence="4 9" id="KW-0808">Transferase</keyword>
<feature type="binding site" evidence="9">
    <location>
        <position position="281"/>
    </location>
    <ligand>
        <name>substrate</name>
        <note>ligand shared between dimeric partners</note>
    </ligand>
</feature>
<feature type="binding site" evidence="9">
    <location>
        <position position="174"/>
    </location>
    <ligand>
        <name>substrate</name>
        <note>ligand shared between dimeric partners</note>
    </ligand>
</feature>
<dbReference type="Pfam" id="PF00365">
    <property type="entry name" value="PFK"/>
    <property type="match status" value="1"/>
</dbReference>
<dbReference type="GO" id="GO:0005524">
    <property type="term" value="F:ATP binding"/>
    <property type="evidence" value="ECO:0007669"/>
    <property type="project" value="InterPro"/>
</dbReference>
<evidence type="ECO:0000256" key="9">
    <source>
        <dbReference type="HAMAP-Rule" id="MF_01976"/>
    </source>
</evidence>
<dbReference type="HAMAP" id="MF_01976">
    <property type="entry name" value="Phosphofructokinase_III"/>
    <property type="match status" value="1"/>
</dbReference>
<evidence type="ECO:0000256" key="1">
    <source>
        <dbReference type="ARBA" id="ARBA00001946"/>
    </source>
</evidence>
<protein>
    <recommendedName>
        <fullName evidence="9">Pyrophosphate--fructose 6-phosphate 1-phosphotransferase</fullName>
        <ecNumber evidence="9">2.7.1.90</ecNumber>
    </recommendedName>
    <alternativeName>
        <fullName evidence="9">6-phosphofructokinase, pyrophosphate dependent</fullName>
    </alternativeName>
    <alternativeName>
        <fullName evidence="9">PPi-dependent phosphofructokinase</fullName>
        <shortName evidence="9">PPi-PFK</shortName>
    </alternativeName>
    <alternativeName>
        <fullName evidence="9">Pyrophosphate-dependent 6-phosphofructose-1-kinase</fullName>
    </alternativeName>
</protein>
<dbReference type="EMBL" id="LS483254">
    <property type="protein sequence ID" value="SQD93003.1"/>
    <property type="molecule type" value="Genomic_DNA"/>
</dbReference>
<dbReference type="GO" id="GO:0030388">
    <property type="term" value="P:fructose 1,6-bisphosphate metabolic process"/>
    <property type="evidence" value="ECO:0007669"/>
    <property type="project" value="TreeGrafter"/>
</dbReference>
<dbReference type="PANTHER" id="PTHR13697">
    <property type="entry name" value="PHOSPHOFRUCTOKINASE"/>
    <property type="match status" value="1"/>
</dbReference>
<evidence type="ECO:0000256" key="8">
    <source>
        <dbReference type="ARBA" id="ARBA00023152"/>
    </source>
</evidence>
<dbReference type="GO" id="GO:0016208">
    <property type="term" value="F:AMP binding"/>
    <property type="evidence" value="ECO:0007669"/>
    <property type="project" value="TreeGrafter"/>
</dbReference>
<reference evidence="12" key="1">
    <citation type="submission" date="2018-05" db="EMBL/GenBank/DDBJ databases">
        <authorList>
            <person name="Hao L."/>
        </authorList>
    </citation>
    <scope>NUCLEOTIDE SEQUENCE [LARGE SCALE GENOMIC DNA]</scope>
</reference>
<dbReference type="UniPathway" id="UPA00109">
    <property type="reaction ID" value="UER00182"/>
</dbReference>
<comment type="pathway">
    <text evidence="2 9">Carbohydrate degradation; glycolysis; D-glyceraldehyde 3-phosphate and glycerone phosphate from D-glucose: step 3/4.</text>
</comment>
<dbReference type="SUPFAM" id="SSF53784">
    <property type="entry name" value="Phosphofructokinase"/>
    <property type="match status" value="1"/>
</dbReference>
<comment type="catalytic activity">
    <reaction evidence="9">
        <text>beta-D-fructose 6-phosphate + diphosphate = beta-D-fructose 1,6-bisphosphate + phosphate + H(+)</text>
        <dbReference type="Rhea" id="RHEA:13613"/>
        <dbReference type="ChEBI" id="CHEBI:15378"/>
        <dbReference type="ChEBI" id="CHEBI:32966"/>
        <dbReference type="ChEBI" id="CHEBI:33019"/>
        <dbReference type="ChEBI" id="CHEBI:43474"/>
        <dbReference type="ChEBI" id="CHEBI:57634"/>
        <dbReference type="EC" id="2.7.1.90"/>
    </reaction>
</comment>
<evidence type="ECO:0000259" key="10">
    <source>
        <dbReference type="Pfam" id="PF00365"/>
    </source>
</evidence>
<dbReference type="KEGG" id="bana:BARAN1_0979"/>
<dbReference type="PANTHER" id="PTHR13697:SF52">
    <property type="entry name" value="ATP-DEPENDENT 6-PHOSPHOFRUCTOKINASE 3"/>
    <property type="match status" value="1"/>
</dbReference>
<comment type="activity regulation">
    <text evidence="9">Non-allosteric.</text>
</comment>
<comment type="subunit">
    <text evidence="9">Homodimer or homotetramer.</text>
</comment>
<proteinExistence type="inferred from homology"/>
<evidence type="ECO:0000256" key="6">
    <source>
        <dbReference type="ARBA" id="ARBA00022777"/>
    </source>
</evidence>
<feature type="binding site" evidence="9">
    <location>
        <position position="14"/>
    </location>
    <ligand>
        <name>diphosphate</name>
        <dbReference type="ChEBI" id="CHEBI:33019"/>
    </ligand>
</feature>
<comment type="cofactor">
    <cofactor evidence="1 9">
        <name>Mg(2+)</name>
        <dbReference type="ChEBI" id="CHEBI:18420"/>
    </cofactor>
</comment>
<feature type="domain" description="Phosphofructokinase" evidence="10">
    <location>
        <begin position="6"/>
        <end position="312"/>
    </location>
</feature>
<dbReference type="InterPro" id="IPR000023">
    <property type="entry name" value="Phosphofructokinase_dom"/>
</dbReference>
<comment type="function">
    <text evidence="9">Catalyzes the phosphorylation of D-fructose 6-phosphate, the first committing step of glycolysis. Uses inorganic phosphate (PPi) as phosphoryl donor instead of ATP like common ATP-dependent phosphofructokinases (ATP-PFKs), which renders the reaction reversible, and can thus function both in glycolysis and gluconeogenesis. Consistently, PPi-PFK can replace the enzymes of both the forward (ATP-PFK) and reverse (fructose-bisphosphatase (FBPase)) reactions.</text>
</comment>
<feature type="binding site" description="in other chain" evidence="9">
    <location>
        <begin position="287"/>
        <end position="290"/>
    </location>
    <ligand>
        <name>substrate</name>
        <note>ligand shared between dimeric partners</note>
    </ligand>
</feature>
<organism evidence="11 12">
    <name type="scientific">Candidatus Bipolaricaulis anaerobius</name>
    <dbReference type="NCBI Taxonomy" id="2026885"/>
    <lineage>
        <taxon>Bacteria</taxon>
        <taxon>Candidatus Bipolaricaulota</taxon>
        <taxon>Candidatus Bipolaricaulia</taxon>
        <taxon>Candidatus Bipolaricaulales</taxon>
        <taxon>Candidatus Bipolaricaulaceae</taxon>
        <taxon>Candidatus Bipolaricaulis</taxon>
    </lineage>
</organism>
<evidence type="ECO:0000256" key="2">
    <source>
        <dbReference type="ARBA" id="ARBA00004679"/>
    </source>
</evidence>
<dbReference type="EC" id="2.7.1.90" evidence="9"/>
<keyword evidence="3 9" id="KW-0963">Cytoplasm</keyword>
<name>A0A2X3K7L3_9BACT</name>
<evidence type="ECO:0000313" key="11">
    <source>
        <dbReference type="EMBL" id="SQD93003.1"/>
    </source>
</evidence>
<comment type="similarity">
    <text evidence="9">Belongs to the phosphofructokinase type A (PFKA) family. Mixed-substrate PFK group III subfamily.</text>
</comment>
<gene>
    <name evidence="9 11" type="primary">pfp</name>
    <name evidence="11" type="ORF">BARAN1_0979</name>
</gene>
<evidence type="ECO:0000313" key="12">
    <source>
        <dbReference type="Proteomes" id="UP000249818"/>
    </source>
</evidence>
<keyword evidence="6 9" id="KW-0418">Kinase</keyword>
<evidence type="ECO:0000256" key="5">
    <source>
        <dbReference type="ARBA" id="ARBA00022723"/>
    </source>
</evidence>
<dbReference type="GO" id="GO:0046872">
    <property type="term" value="F:metal ion binding"/>
    <property type="evidence" value="ECO:0007669"/>
    <property type="project" value="UniProtKB-KW"/>
</dbReference>
<keyword evidence="5 9" id="KW-0479">Metal-binding</keyword>
<dbReference type="NCBIfam" id="NF002872">
    <property type="entry name" value="PRK03202.1"/>
    <property type="match status" value="1"/>
</dbReference>
<dbReference type="AlphaFoldDB" id="A0A2X3K7L3"/>
<feature type="active site" description="Proton acceptor" evidence="9">
    <location>
        <position position="139"/>
    </location>
</feature>
<dbReference type="GO" id="GO:0006002">
    <property type="term" value="P:fructose 6-phosphate metabolic process"/>
    <property type="evidence" value="ECO:0007669"/>
    <property type="project" value="InterPro"/>
</dbReference>
<dbReference type="PIRSF" id="PIRSF000532">
    <property type="entry name" value="ATP_PFK_prok"/>
    <property type="match status" value="1"/>
</dbReference>
<comment type="subcellular location">
    <subcellularLocation>
        <location evidence="9">Cytoplasm</location>
    </subcellularLocation>
</comment>
<sequence>MPSVKRIGVLTGGGDSPGINAAIRAIVRRAEPAGLAVVGFRDGWRGAVEDDLVPLGRSEVAGILHIGGTILGTSRTNPYEKDPATGTWTPTPKVDRILDTLNRRRVDAVLAIGGDDTLGVAHRLASHGVRAVGIPQTIDNDIGGTDYAIGFHSALAVVTEALDRLHTTAHAHHRVLIVEVMGRDAGWIAVLGGLAGGADVILAPEEPFSVPQVEEALQWRLDAGRRFSIIVVAEGARPLELGSRPVAEEARTDAFGHAQLGGVGYWLAAELEKTGLPLTPRVTVLSYLQRGGGATPFDRLLATRLGVAAVELACAGQYDAMVGFHGTDVGPVPLAAALAGCPKPVPREYLELARNIGVR</sequence>
<dbReference type="InterPro" id="IPR022953">
    <property type="entry name" value="ATP_PFK"/>
</dbReference>
<keyword evidence="8 9" id="KW-0324">Glycolysis</keyword>
<evidence type="ECO:0000256" key="3">
    <source>
        <dbReference type="ARBA" id="ARBA00022490"/>
    </source>
</evidence>
<dbReference type="Gene3D" id="3.40.50.450">
    <property type="match status" value="1"/>
</dbReference>
<feature type="site" description="Important for catalytic activity and substrate specificity; stabilizes the transition state when the phosphoryl donor is PPi; prevents ATP from binding by mimicking the alpha-phosphate group of ATP" evidence="9">
    <location>
        <position position="116"/>
    </location>
</feature>
<feature type="binding site" description="in other chain" evidence="9">
    <location>
        <position position="234"/>
    </location>
    <ligand>
        <name>substrate</name>
        <note>ligand shared between dimeric partners</note>
    </ligand>
</feature>
<comment type="caution">
    <text evidence="9">Lacks conserved residue(s) required for the propagation of feature annotation.</text>
</comment>
<feature type="binding site" description="in other chain" evidence="9">
    <location>
        <begin position="181"/>
        <end position="183"/>
    </location>
    <ligand>
        <name>substrate</name>
        <note>ligand shared between dimeric partners</note>
    </ligand>
</feature>
<feature type="binding site" description="in other chain" evidence="9">
    <location>
        <begin position="137"/>
        <end position="139"/>
    </location>
    <ligand>
        <name>substrate</name>
        <note>ligand shared between dimeric partners</note>
    </ligand>
</feature>
<dbReference type="GO" id="GO:0003872">
    <property type="term" value="F:6-phosphofructokinase activity"/>
    <property type="evidence" value="ECO:0007669"/>
    <property type="project" value="UniProtKB-UniRule"/>
</dbReference>
<dbReference type="GO" id="GO:0005945">
    <property type="term" value="C:6-phosphofructokinase complex"/>
    <property type="evidence" value="ECO:0007669"/>
    <property type="project" value="TreeGrafter"/>
</dbReference>
<feature type="binding site" evidence="9">
    <location>
        <position position="115"/>
    </location>
    <ligand>
        <name>Mg(2+)</name>
        <dbReference type="ChEBI" id="CHEBI:18420"/>
        <note>catalytic</note>
    </ligand>
</feature>
<evidence type="ECO:0000256" key="7">
    <source>
        <dbReference type="ARBA" id="ARBA00022842"/>
    </source>
</evidence>
<keyword evidence="12" id="KW-1185">Reference proteome</keyword>
<keyword evidence="7 9" id="KW-0460">Magnesium</keyword>
<dbReference type="RefSeq" id="WP_174202508.1">
    <property type="nucleotide sequence ID" value="NZ_LS483254.1"/>
</dbReference>
<dbReference type="InterPro" id="IPR012829">
    <property type="entry name" value="Phosphofructokinase_III"/>
</dbReference>
<dbReference type="GO" id="GO:0042802">
    <property type="term" value="F:identical protein binding"/>
    <property type="evidence" value="ECO:0007669"/>
    <property type="project" value="TreeGrafter"/>
</dbReference>
<accession>A0A2X3K7L3</accession>
<dbReference type="Proteomes" id="UP000249818">
    <property type="component" value="Chromosome BARAN1"/>
</dbReference>
<dbReference type="GO" id="GO:0061621">
    <property type="term" value="P:canonical glycolysis"/>
    <property type="evidence" value="ECO:0007669"/>
    <property type="project" value="TreeGrafter"/>
</dbReference>
<evidence type="ECO:0000256" key="4">
    <source>
        <dbReference type="ARBA" id="ARBA00022679"/>
    </source>
</evidence>
<dbReference type="InterPro" id="IPR035966">
    <property type="entry name" value="PKF_sf"/>
</dbReference>
<dbReference type="GO" id="GO:0048029">
    <property type="term" value="F:monosaccharide binding"/>
    <property type="evidence" value="ECO:0007669"/>
    <property type="project" value="TreeGrafter"/>
</dbReference>
<dbReference type="GO" id="GO:0070095">
    <property type="term" value="F:fructose-6-phosphate binding"/>
    <property type="evidence" value="ECO:0007669"/>
    <property type="project" value="TreeGrafter"/>
</dbReference>
<dbReference type="GO" id="GO:0047334">
    <property type="term" value="F:diphosphate-fructose-6-phosphate 1-phosphotransferase activity"/>
    <property type="evidence" value="ECO:0007669"/>
    <property type="project" value="UniProtKB-EC"/>
</dbReference>
<dbReference type="Gene3D" id="3.40.50.460">
    <property type="entry name" value="Phosphofructokinase domain"/>
    <property type="match status" value="1"/>
</dbReference>
<dbReference type="InterPro" id="IPR012003">
    <property type="entry name" value="ATP_PFK_prok-type"/>
</dbReference>